<dbReference type="PRINTS" id="PR00146">
    <property type="entry name" value="DHPICSNTHASE"/>
</dbReference>
<dbReference type="InterPro" id="IPR013785">
    <property type="entry name" value="Aldolase_TIM"/>
</dbReference>
<reference evidence="6 7" key="1">
    <citation type="submission" date="2019-08" db="EMBL/GenBank/DDBJ databases">
        <title>In-depth cultivation of the pig gut microbiome towards novel bacterial diversity and tailored functional studies.</title>
        <authorList>
            <person name="Wylensek D."/>
            <person name="Hitch T.C.A."/>
            <person name="Clavel T."/>
        </authorList>
    </citation>
    <scope>NUCLEOTIDE SEQUENCE [LARGE SCALE GENOMIC DNA]</scope>
    <source>
        <strain evidence="6 7">WCA-389-WT-23B</strain>
    </source>
</reference>
<dbReference type="Pfam" id="PF00701">
    <property type="entry name" value="DHDPS"/>
    <property type="match status" value="1"/>
</dbReference>
<feature type="active site" description="Schiff-base intermediate with substrate" evidence="4">
    <location>
        <position position="173"/>
    </location>
</feature>
<evidence type="ECO:0000256" key="2">
    <source>
        <dbReference type="ARBA" id="ARBA00023270"/>
    </source>
</evidence>
<dbReference type="SUPFAM" id="SSF51569">
    <property type="entry name" value="Aldolase"/>
    <property type="match status" value="1"/>
</dbReference>
<dbReference type="AlphaFoldDB" id="A0A6N7W4P6"/>
<gene>
    <name evidence="6" type="ORF">FYJ45_18525</name>
</gene>
<sequence length="299" mass="33344">MEQQTNNRREKMELKGIVPALVTPFDRDGSVNIEELKKLVKLLLSEGADGFYVTGSTGECFLLTDEERTRITAAVVEASEGKVPVVAHVGKIGAAQAAKLAKEAQSVGAAAVSSVPPFYYDFKFDEIVKYYEVISDAVDLPLVVYNFPQYSGVSINASNLGLIMKNCRIGGLKYTDANLYELERIRMQYPELRIMFGQDEAFLYALPVGVDGAIGSTYNFMLKKFKRIWNAYQLGNMQEAEQVQHEACRIIDKLLCVRDITAVKYLLGRKGIECGSCRLPFNPITEQEKQLLDKIGDLD</sequence>
<dbReference type="InterPro" id="IPR002220">
    <property type="entry name" value="DapA-like"/>
</dbReference>
<dbReference type="Gene3D" id="3.20.20.70">
    <property type="entry name" value="Aldolase class I"/>
    <property type="match status" value="1"/>
</dbReference>
<feature type="binding site" evidence="5">
    <location>
        <position position="57"/>
    </location>
    <ligand>
        <name>pyruvate</name>
        <dbReference type="ChEBI" id="CHEBI:15361"/>
    </ligand>
</feature>
<protein>
    <submittedName>
        <fullName evidence="6">N-acetylneuraminate lyase</fullName>
        <ecNumber evidence="6">4.1.3.3</ecNumber>
    </submittedName>
</protein>
<dbReference type="EC" id="4.1.3.3" evidence="6"/>
<keyword evidence="2" id="KW-0704">Schiff base</keyword>
<dbReference type="PANTHER" id="PTHR42849:SF1">
    <property type="entry name" value="N-ACETYLNEURAMINATE LYASE"/>
    <property type="match status" value="1"/>
</dbReference>
<dbReference type="InterPro" id="IPR020625">
    <property type="entry name" value="Schiff_base-form_aldolases_AS"/>
</dbReference>
<dbReference type="Proteomes" id="UP000436047">
    <property type="component" value="Unassembled WGS sequence"/>
</dbReference>
<keyword evidence="7" id="KW-1185">Reference proteome</keyword>
<dbReference type="PIRSF" id="PIRSF001365">
    <property type="entry name" value="DHDPS"/>
    <property type="match status" value="1"/>
</dbReference>
<evidence type="ECO:0000256" key="4">
    <source>
        <dbReference type="PIRSR" id="PIRSR001365-1"/>
    </source>
</evidence>
<evidence type="ECO:0000313" key="7">
    <source>
        <dbReference type="Proteomes" id="UP000436047"/>
    </source>
</evidence>
<dbReference type="NCBIfam" id="NF003164">
    <property type="entry name" value="PRK04147.1"/>
    <property type="match status" value="1"/>
</dbReference>
<feature type="active site" description="Proton donor/acceptor" evidence="4">
    <location>
        <position position="145"/>
    </location>
</feature>
<name>A0A6N7W4P6_9FIRM</name>
<dbReference type="PROSITE" id="PS00666">
    <property type="entry name" value="DHDPS_2"/>
    <property type="match status" value="1"/>
</dbReference>
<keyword evidence="1 3" id="KW-0456">Lyase</keyword>
<dbReference type="GO" id="GO:0005829">
    <property type="term" value="C:cytosol"/>
    <property type="evidence" value="ECO:0007669"/>
    <property type="project" value="TreeGrafter"/>
</dbReference>
<evidence type="ECO:0000313" key="6">
    <source>
        <dbReference type="EMBL" id="MSS90201.1"/>
    </source>
</evidence>
<dbReference type="PANTHER" id="PTHR42849">
    <property type="entry name" value="N-ACETYLNEURAMINATE LYASE"/>
    <property type="match status" value="1"/>
</dbReference>
<proteinExistence type="inferred from homology"/>
<evidence type="ECO:0000256" key="1">
    <source>
        <dbReference type="ARBA" id="ARBA00023239"/>
    </source>
</evidence>
<organism evidence="6 7">
    <name type="scientific">Eisenbergiella porci</name>
    <dbReference type="NCBI Taxonomy" id="2652274"/>
    <lineage>
        <taxon>Bacteria</taxon>
        <taxon>Bacillati</taxon>
        <taxon>Bacillota</taxon>
        <taxon>Clostridia</taxon>
        <taxon>Lachnospirales</taxon>
        <taxon>Lachnospiraceae</taxon>
        <taxon>Eisenbergiella</taxon>
    </lineage>
</organism>
<accession>A0A6N7W4P6</accession>
<dbReference type="GO" id="GO:0008747">
    <property type="term" value="F:N-acetylneuraminate lyase activity"/>
    <property type="evidence" value="ECO:0007669"/>
    <property type="project" value="UniProtKB-EC"/>
</dbReference>
<evidence type="ECO:0000256" key="5">
    <source>
        <dbReference type="PIRSR" id="PIRSR001365-2"/>
    </source>
</evidence>
<comment type="caution">
    <text evidence="6">The sequence shown here is derived from an EMBL/GenBank/DDBJ whole genome shotgun (WGS) entry which is preliminary data.</text>
</comment>
<evidence type="ECO:0000256" key="3">
    <source>
        <dbReference type="PIRNR" id="PIRNR001365"/>
    </source>
</evidence>
<dbReference type="GO" id="GO:0019262">
    <property type="term" value="P:N-acetylneuraminate catabolic process"/>
    <property type="evidence" value="ECO:0007669"/>
    <property type="project" value="TreeGrafter"/>
</dbReference>
<dbReference type="SMART" id="SM01130">
    <property type="entry name" value="DHDPS"/>
    <property type="match status" value="1"/>
</dbReference>
<comment type="similarity">
    <text evidence="3">Belongs to the DapA family.</text>
</comment>
<dbReference type="EMBL" id="VUMI01000033">
    <property type="protein sequence ID" value="MSS90201.1"/>
    <property type="molecule type" value="Genomic_DNA"/>
</dbReference>
<feature type="binding site" evidence="5">
    <location>
        <position position="214"/>
    </location>
    <ligand>
        <name>pyruvate</name>
        <dbReference type="ChEBI" id="CHEBI:15361"/>
    </ligand>
</feature>